<dbReference type="GO" id="GO:0030246">
    <property type="term" value="F:carbohydrate binding"/>
    <property type="evidence" value="ECO:0007669"/>
    <property type="project" value="InterPro"/>
</dbReference>
<feature type="chain" id="PRO_5043880610" description="Glycosyl hydrolase family 92 N-terminal domain-containing protein" evidence="2">
    <location>
        <begin position="29"/>
        <end position="181"/>
    </location>
</feature>
<evidence type="ECO:0000256" key="2">
    <source>
        <dbReference type="SAM" id="SignalP"/>
    </source>
</evidence>
<protein>
    <recommendedName>
        <fullName evidence="3">Glycosyl hydrolase family 92 N-terminal domain-containing protein</fullName>
    </recommendedName>
</protein>
<dbReference type="AlphaFoldDB" id="A0AAW9IFI1"/>
<dbReference type="Gene3D" id="2.70.98.10">
    <property type="match status" value="1"/>
</dbReference>
<dbReference type="Pfam" id="PF17678">
    <property type="entry name" value="Glyco_hydro_92N"/>
    <property type="match status" value="1"/>
</dbReference>
<dbReference type="GO" id="GO:0006516">
    <property type="term" value="P:glycoprotein catabolic process"/>
    <property type="evidence" value="ECO:0007669"/>
    <property type="project" value="TreeGrafter"/>
</dbReference>
<dbReference type="InterPro" id="IPR014718">
    <property type="entry name" value="GH-type_carb-bd"/>
</dbReference>
<feature type="domain" description="Glycosyl hydrolase family 92 N-terminal" evidence="3">
    <location>
        <begin position="45"/>
        <end position="181"/>
    </location>
</feature>
<reference evidence="4" key="1">
    <citation type="submission" date="2019-11" db="EMBL/GenBank/DDBJ databases">
        <title>Characterization of Clostridium perfringens isolates from swine manure treated agricultural soils.</title>
        <authorList>
            <person name="Wushke S.T."/>
        </authorList>
    </citation>
    <scope>NUCLEOTIDE SEQUENCE</scope>
    <source>
        <strain evidence="4">X26</strain>
    </source>
</reference>
<keyword evidence="2" id="KW-0732">Signal</keyword>
<dbReference type="EMBL" id="WNVC01000429">
    <property type="protein sequence ID" value="MDZ5000550.1"/>
    <property type="molecule type" value="Genomic_DNA"/>
</dbReference>
<feature type="signal peptide" evidence="2">
    <location>
        <begin position="1"/>
        <end position="28"/>
    </location>
</feature>
<gene>
    <name evidence="4" type="ORF">GNF79_16050</name>
</gene>
<feature type="non-terminal residue" evidence="4">
    <location>
        <position position="181"/>
    </location>
</feature>
<dbReference type="PANTHER" id="PTHR12143">
    <property type="entry name" value="PEPTIDE N-GLYCANASE PNGASE -RELATED"/>
    <property type="match status" value="1"/>
</dbReference>
<organism evidence="4 5">
    <name type="scientific">Clostridium perfringens</name>
    <dbReference type="NCBI Taxonomy" id="1502"/>
    <lineage>
        <taxon>Bacteria</taxon>
        <taxon>Bacillati</taxon>
        <taxon>Bacillota</taxon>
        <taxon>Clostridia</taxon>
        <taxon>Eubacteriales</taxon>
        <taxon>Clostridiaceae</taxon>
        <taxon>Clostridium</taxon>
    </lineage>
</organism>
<evidence type="ECO:0000313" key="5">
    <source>
        <dbReference type="Proteomes" id="UP001291306"/>
    </source>
</evidence>
<dbReference type="Proteomes" id="UP001291306">
    <property type="component" value="Unassembled WGS sequence"/>
</dbReference>
<accession>A0AAW9IFI1</accession>
<evidence type="ECO:0000259" key="3">
    <source>
        <dbReference type="Pfam" id="PF17678"/>
    </source>
</evidence>
<name>A0AAW9IFI1_CLOPF</name>
<feature type="region of interest" description="Disordered" evidence="1">
    <location>
        <begin position="147"/>
        <end position="181"/>
    </location>
</feature>
<dbReference type="GO" id="GO:0000224">
    <property type="term" value="F:peptide-N4-(N-acetyl-beta-glucosaminyl)asparagine amidase activity"/>
    <property type="evidence" value="ECO:0007669"/>
    <property type="project" value="TreeGrafter"/>
</dbReference>
<sequence length="181" mass="20041">MKKKRKSLMQRALALSIALSFISGTVPSMVKPVYAVEKEDNYTQYVDPFVCTEVDYGQLFPGSVVPNGLVKLSPDTYPHATLDHAGYDYKKLQIQGFSHTRIEGVGGQGAGGDVLVTPTYVEYTERPKAETRAIKYTKEDESAKPGYYSVELTPKTGKDNQVSDNTEMGKIKAEMTTDQRT</sequence>
<dbReference type="InterPro" id="IPR050883">
    <property type="entry name" value="PNGase"/>
</dbReference>
<dbReference type="GO" id="GO:0005829">
    <property type="term" value="C:cytosol"/>
    <property type="evidence" value="ECO:0007669"/>
    <property type="project" value="TreeGrafter"/>
</dbReference>
<feature type="compositionally biased region" description="Basic and acidic residues" evidence="1">
    <location>
        <begin position="167"/>
        <end position="181"/>
    </location>
</feature>
<evidence type="ECO:0000256" key="1">
    <source>
        <dbReference type="SAM" id="MobiDB-lite"/>
    </source>
</evidence>
<dbReference type="InterPro" id="IPR041371">
    <property type="entry name" value="GH92_N"/>
</dbReference>
<proteinExistence type="predicted"/>
<evidence type="ECO:0000313" key="4">
    <source>
        <dbReference type="EMBL" id="MDZ5000550.1"/>
    </source>
</evidence>
<dbReference type="PANTHER" id="PTHR12143:SF39">
    <property type="entry name" value="SECRETED PROTEIN"/>
    <property type="match status" value="1"/>
</dbReference>
<comment type="caution">
    <text evidence="4">The sequence shown here is derived from an EMBL/GenBank/DDBJ whole genome shotgun (WGS) entry which is preliminary data.</text>
</comment>